<evidence type="ECO:0000256" key="6">
    <source>
        <dbReference type="ARBA" id="ARBA00022840"/>
    </source>
</evidence>
<evidence type="ECO:0000313" key="9">
    <source>
        <dbReference type="EMBL" id="AKU90436.1"/>
    </source>
</evidence>
<dbReference type="OrthoDB" id="9809450at2"/>
<evidence type="ECO:0000256" key="2">
    <source>
        <dbReference type="ARBA" id="ARBA00005417"/>
    </source>
</evidence>
<evidence type="ECO:0000256" key="4">
    <source>
        <dbReference type="ARBA" id="ARBA00022475"/>
    </source>
</evidence>
<dbReference type="Pfam" id="PF00005">
    <property type="entry name" value="ABC_tran"/>
    <property type="match status" value="1"/>
</dbReference>
<dbReference type="PATRIC" id="fig|1391653.3.peg.847"/>
<dbReference type="GO" id="GO:0016887">
    <property type="term" value="F:ATP hydrolysis activity"/>
    <property type="evidence" value="ECO:0007669"/>
    <property type="project" value="InterPro"/>
</dbReference>
<dbReference type="FunFam" id="3.40.50.300:FF:000016">
    <property type="entry name" value="Oligopeptide ABC transporter ATP-binding component"/>
    <property type="match status" value="1"/>
</dbReference>
<dbReference type="Gene3D" id="3.40.50.300">
    <property type="entry name" value="P-loop containing nucleotide triphosphate hydrolases"/>
    <property type="match status" value="1"/>
</dbReference>
<keyword evidence="5" id="KW-0547">Nucleotide-binding</keyword>
<dbReference type="SMART" id="SM00382">
    <property type="entry name" value="AAA"/>
    <property type="match status" value="1"/>
</dbReference>
<dbReference type="PROSITE" id="PS00211">
    <property type="entry name" value="ABC_TRANSPORTER_1"/>
    <property type="match status" value="1"/>
</dbReference>
<dbReference type="Pfam" id="PF08352">
    <property type="entry name" value="oligo_HPY"/>
    <property type="match status" value="1"/>
</dbReference>
<dbReference type="InterPro" id="IPR013563">
    <property type="entry name" value="Oligopep_ABC_C"/>
</dbReference>
<proteinExistence type="inferred from homology"/>
<keyword evidence="3" id="KW-0813">Transport</keyword>
<evidence type="ECO:0000256" key="1">
    <source>
        <dbReference type="ARBA" id="ARBA00004417"/>
    </source>
</evidence>
<comment type="similarity">
    <text evidence="2">Belongs to the ABC transporter superfamily.</text>
</comment>
<keyword evidence="6" id="KW-0067">ATP-binding</keyword>
<keyword evidence="4" id="KW-1003">Cell membrane</keyword>
<dbReference type="GO" id="GO:0015833">
    <property type="term" value="P:peptide transport"/>
    <property type="evidence" value="ECO:0007669"/>
    <property type="project" value="InterPro"/>
</dbReference>
<dbReference type="GO" id="GO:0005524">
    <property type="term" value="F:ATP binding"/>
    <property type="evidence" value="ECO:0007669"/>
    <property type="project" value="UniProtKB-KW"/>
</dbReference>
<keyword evidence="10" id="KW-1185">Reference proteome</keyword>
<dbReference type="GO" id="GO:0005886">
    <property type="term" value="C:plasma membrane"/>
    <property type="evidence" value="ECO:0007669"/>
    <property type="project" value="UniProtKB-SubCell"/>
</dbReference>
<dbReference type="PROSITE" id="PS50893">
    <property type="entry name" value="ABC_TRANSPORTER_2"/>
    <property type="match status" value="1"/>
</dbReference>
<name>A0A0K1PAJ5_9BACT</name>
<dbReference type="STRING" id="1391653.AKJ08_0823"/>
<evidence type="ECO:0000313" key="10">
    <source>
        <dbReference type="Proteomes" id="UP000055590"/>
    </source>
</evidence>
<dbReference type="InterPro" id="IPR050388">
    <property type="entry name" value="ABC_Ni/Peptide_Import"/>
</dbReference>
<dbReference type="SUPFAM" id="SSF52540">
    <property type="entry name" value="P-loop containing nucleoside triphosphate hydrolases"/>
    <property type="match status" value="1"/>
</dbReference>
<keyword evidence="7" id="KW-0472">Membrane</keyword>
<organism evidence="9 10">
    <name type="scientific">Vulgatibacter incomptus</name>
    <dbReference type="NCBI Taxonomy" id="1391653"/>
    <lineage>
        <taxon>Bacteria</taxon>
        <taxon>Pseudomonadati</taxon>
        <taxon>Myxococcota</taxon>
        <taxon>Myxococcia</taxon>
        <taxon>Myxococcales</taxon>
        <taxon>Cystobacterineae</taxon>
        <taxon>Vulgatibacteraceae</taxon>
        <taxon>Vulgatibacter</taxon>
    </lineage>
</organism>
<reference evidence="9 10" key="1">
    <citation type="submission" date="2015-08" db="EMBL/GenBank/DDBJ databases">
        <authorList>
            <person name="Babu N.S."/>
            <person name="Beckwith C.J."/>
            <person name="Beseler K.G."/>
            <person name="Brison A."/>
            <person name="Carone J.V."/>
            <person name="Caskin T.P."/>
            <person name="Diamond M."/>
            <person name="Durham M.E."/>
            <person name="Foxe J.M."/>
            <person name="Go M."/>
            <person name="Henderson B.A."/>
            <person name="Jones I.B."/>
            <person name="McGettigan J.A."/>
            <person name="Micheletti S.J."/>
            <person name="Nasrallah M.E."/>
            <person name="Ortiz D."/>
            <person name="Piller C.R."/>
            <person name="Privatt S.R."/>
            <person name="Schneider S.L."/>
            <person name="Sharp S."/>
            <person name="Smith T.C."/>
            <person name="Stanton J.D."/>
            <person name="Ullery H.E."/>
            <person name="Wilson R.J."/>
            <person name="Serrano M.G."/>
            <person name="Buck G."/>
            <person name="Lee V."/>
            <person name="Wang Y."/>
            <person name="Carvalho R."/>
            <person name="Voegtly L."/>
            <person name="Shi R."/>
            <person name="Duckworth R."/>
            <person name="Johnson A."/>
            <person name="Loviza R."/>
            <person name="Walstead R."/>
            <person name="Shah Z."/>
            <person name="Kiflezghi M."/>
            <person name="Wade K."/>
            <person name="Ball S.L."/>
            <person name="Bradley K.W."/>
            <person name="Asai D.J."/>
            <person name="Bowman C.A."/>
            <person name="Russell D.A."/>
            <person name="Pope W.H."/>
            <person name="Jacobs-Sera D."/>
            <person name="Hendrix R.W."/>
            <person name="Hatfull G.F."/>
        </authorList>
    </citation>
    <scope>NUCLEOTIDE SEQUENCE [LARGE SCALE GENOMIC DNA]</scope>
    <source>
        <strain evidence="9 10">DSM 27710</strain>
    </source>
</reference>
<evidence type="ECO:0000256" key="3">
    <source>
        <dbReference type="ARBA" id="ARBA00022448"/>
    </source>
</evidence>
<dbReference type="CDD" id="cd03257">
    <property type="entry name" value="ABC_NikE_OppD_transporters"/>
    <property type="match status" value="1"/>
</dbReference>
<dbReference type="PANTHER" id="PTHR43297">
    <property type="entry name" value="OLIGOPEPTIDE TRANSPORT ATP-BINDING PROTEIN APPD"/>
    <property type="match status" value="1"/>
</dbReference>
<dbReference type="InterPro" id="IPR017871">
    <property type="entry name" value="ABC_transporter-like_CS"/>
</dbReference>
<dbReference type="RefSeq" id="WP_050724883.1">
    <property type="nucleotide sequence ID" value="NZ_CP012332.1"/>
</dbReference>
<dbReference type="AlphaFoldDB" id="A0A0K1PAJ5"/>
<dbReference type="InterPro" id="IPR003593">
    <property type="entry name" value="AAA+_ATPase"/>
</dbReference>
<dbReference type="InterPro" id="IPR027417">
    <property type="entry name" value="P-loop_NTPase"/>
</dbReference>
<evidence type="ECO:0000256" key="7">
    <source>
        <dbReference type="ARBA" id="ARBA00023136"/>
    </source>
</evidence>
<dbReference type="PANTHER" id="PTHR43297:SF2">
    <property type="entry name" value="DIPEPTIDE TRANSPORT ATP-BINDING PROTEIN DPPD"/>
    <property type="match status" value="1"/>
</dbReference>
<gene>
    <name evidence="9" type="ORF">AKJ08_0823</name>
</gene>
<feature type="domain" description="ABC transporter" evidence="8">
    <location>
        <begin position="6"/>
        <end position="257"/>
    </location>
</feature>
<dbReference type="EMBL" id="CP012332">
    <property type="protein sequence ID" value="AKU90436.1"/>
    <property type="molecule type" value="Genomic_DNA"/>
</dbReference>
<dbReference type="InterPro" id="IPR003439">
    <property type="entry name" value="ABC_transporter-like_ATP-bd"/>
</dbReference>
<comment type="subcellular location">
    <subcellularLocation>
        <location evidence="1">Cell inner membrane</location>
        <topology evidence="1">Peripheral membrane protein</topology>
    </subcellularLocation>
</comment>
<sequence length="322" mass="35042">MSDLVLRVKNLHVQYAVDGGVAKAVDGVSLELPRGKTLAVVGESGSGKSQTMYGILGLVPRPPGKVFGDGAWFEGEDLLTASEKRLRALRGDRIAMIFQDPMTALNPFLTVERQLTEVLEVHKGVSRKAARGEALDMLRRVGIPDPERRIDQYPHQFSGGMRQRVMIAMALLCRPALLVADEPTTALDVTIQAQILELLRTLQAELGSSTILITHDLGVVAGNADYVAVMYAGRVVERGTAEEIFRDPRHPYTQGLLASVPRLDAAQKELLVPIAGQPPDPTRLPSGCPFRSRCDRASDRCAQAYPEVRTVGEGREVACWAA</sequence>
<evidence type="ECO:0000256" key="5">
    <source>
        <dbReference type="ARBA" id="ARBA00022741"/>
    </source>
</evidence>
<dbReference type="Proteomes" id="UP000055590">
    <property type="component" value="Chromosome"/>
</dbReference>
<protein>
    <submittedName>
        <fullName evidence="9">Oligopeptide transport system permease protein OppB</fullName>
    </submittedName>
</protein>
<dbReference type="KEGG" id="vin:AKJ08_0823"/>
<accession>A0A0K1PAJ5</accession>
<dbReference type="NCBIfam" id="TIGR01727">
    <property type="entry name" value="oligo_HPY"/>
    <property type="match status" value="1"/>
</dbReference>
<evidence type="ECO:0000259" key="8">
    <source>
        <dbReference type="PROSITE" id="PS50893"/>
    </source>
</evidence>